<name>A0ACB9J5H0_9ASTR</name>
<dbReference type="EMBL" id="CM042022">
    <property type="protein sequence ID" value="KAI3815708.1"/>
    <property type="molecule type" value="Genomic_DNA"/>
</dbReference>
<accession>A0ACB9J5H0</accession>
<comment type="caution">
    <text evidence="1">The sequence shown here is derived from an EMBL/GenBank/DDBJ whole genome shotgun (WGS) entry which is preliminary data.</text>
</comment>
<gene>
    <name evidence="1" type="ORF">L1987_15387</name>
</gene>
<evidence type="ECO:0000313" key="1">
    <source>
        <dbReference type="EMBL" id="KAI3815708.1"/>
    </source>
</evidence>
<proteinExistence type="predicted"/>
<sequence>MKCPQELERERELRETERERDVEERGSDMIRAVSDIDICRLFRIQQPLMGKVGEEMEFIASTGDNFYDNGLVDGDDTAFLDSFTNVYTTPSLQKQWYSVLGNHDYRGNALTQLSPELRQRDNRWLCMRSFSVNIVEKSRHHPDSVVKYPFGAQSGHRSHLAYAPLLIGYPLGIHGRNVKVSGTDDCLQALPILGLL</sequence>
<organism evidence="1 2">
    <name type="scientific">Smallanthus sonchifolius</name>
    <dbReference type="NCBI Taxonomy" id="185202"/>
    <lineage>
        <taxon>Eukaryota</taxon>
        <taxon>Viridiplantae</taxon>
        <taxon>Streptophyta</taxon>
        <taxon>Embryophyta</taxon>
        <taxon>Tracheophyta</taxon>
        <taxon>Spermatophyta</taxon>
        <taxon>Magnoliopsida</taxon>
        <taxon>eudicotyledons</taxon>
        <taxon>Gunneridae</taxon>
        <taxon>Pentapetalae</taxon>
        <taxon>asterids</taxon>
        <taxon>campanulids</taxon>
        <taxon>Asterales</taxon>
        <taxon>Asteraceae</taxon>
        <taxon>Asteroideae</taxon>
        <taxon>Heliantheae alliance</taxon>
        <taxon>Millerieae</taxon>
        <taxon>Smallanthus</taxon>
    </lineage>
</organism>
<reference evidence="1 2" key="2">
    <citation type="journal article" date="2022" name="Mol. Ecol. Resour.">
        <title>The genomes of chicory, endive, great burdock and yacon provide insights into Asteraceae paleo-polyploidization history and plant inulin production.</title>
        <authorList>
            <person name="Fan W."/>
            <person name="Wang S."/>
            <person name="Wang H."/>
            <person name="Wang A."/>
            <person name="Jiang F."/>
            <person name="Liu H."/>
            <person name="Zhao H."/>
            <person name="Xu D."/>
            <person name="Zhang Y."/>
        </authorList>
    </citation>
    <scope>NUCLEOTIDE SEQUENCE [LARGE SCALE GENOMIC DNA]</scope>
    <source>
        <strain evidence="2">cv. Yunnan</strain>
        <tissue evidence="1">Leaves</tissue>
    </source>
</reference>
<dbReference type="Proteomes" id="UP001056120">
    <property type="component" value="Linkage Group LG05"/>
</dbReference>
<reference evidence="2" key="1">
    <citation type="journal article" date="2022" name="Mol. Ecol. Resour.">
        <title>The genomes of chicory, endive, great burdock and yacon provide insights into Asteraceae palaeo-polyploidization history and plant inulin production.</title>
        <authorList>
            <person name="Fan W."/>
            <person name="Wang S."/>
            <person name="Wang H."/>
            <person name="Wang A."/>
            <person name="Jiang F."/>
            <person name="Liu H."/>
            <person name="Zhao H."/>
            <person name="Xu D."/>
            <person name="Zhang Y."/>
        </authorList>
    </citation>
    <scope>NUCLEOTIDE SEQUENCE [LARGE SCALE GENOMIC DNA]</scope>
    <source>
        <strain evidence="2">cv. Yunnan</strain>
    </source>
</reference>
<protein>
    <submittedName>
        <fullName evidence="1">Uncharacterized protein</fullName>
    </submittedName>
</protein>
<evidence type="ECO:0000313" key="2">
    <source>
        <dbReference type="Proteomes" id="UP001056120"/>
    </source>
</evidence>
<keyword evidence="2" id="KW-1185">Reference proteome</keyword>